<keyword evidence="2" id="KW-1185">Reference proteome</keyword>
<dbReference type="OrthoDB" id="5823761at2759"/>
<gene>
    <name evidence="1" type="ORF">MUK42_20425</name>
</gene>
<organism evidence="1 2">
    <name type="scientific">Musa troglodytarum</name>
    <name type="common">fe'i banana</name>
    <dbReference type="NCBI Taxonomy" id="320322"/>
    <lineage>
        <taxon>Eukaryota</taxon>
        <taxon>Viridiplantae</taxon>
        <taxon>Streptophyta</taxon>
        <taxon>Embryophyta</taxon>
        <taxon>Tracheophyta</taxon>
        <taxon>Spermatophyta</taxon>
        <taxon>Magnoliopsida</taxon>
        <taxon>Liliopsida</taxon>
        <taxon>Zingiberales</taxon>
        <taxon>Musaceae</taxon>
        <taxon>Musa</taxon>
    </lineage>
</organism>
<accession>A0A9E7JZ88</accession>
<dbReference type="Proteomes" id="UP001055439">
    <property type="component" value="Chromosome 5"/>
</dbReference>
<reference evidence="1" key="1">
    <citation type="submission" date="2022-05" db="EMBL/GenBank/DDBJ databases">
        <title>The Musa troglodytarum L. genome provides insights into the mechanism of non-climacteric behaviour and enrichment of carotenoids.</title>
        <authorList>
            <person name="Wang J."/>
        </authorList>
    </citation>
    <scope>NUCLEOTIDE SEQUENCE</scope>
    <source>
        <tissue evidence="1">Leaf</tissue>
    </source>
</reference>
<protein>
    <submittedName>
        <fullName evidence="1">Uncharacterized protein</fullName>
    </submittedName>
</protein>
<name>A0A9E7JZ88_9LILI</name>
<sequence length="138" mass="15153">MARSERRSTAGTSRQRRTCTGMAWVAVHAIRCDARMPSTARPTASRSSSRTWEQVAIPTSFSASTPSLAWVRMLMQVLPLYLSVWSASNTAGYHAAIQTRTSPSRLTRAATSTILPSRYGTSKGTRILLLFSCVRLTT</sequence>
<evidence type="ECO:0000313" key="2">
    <source>
        <dbReference type="Proteomes" id="UP001055439"/>
    </source>
</evidence>
<dbReference type="EMBL" id="CP097507">
    <property type="protein sequence ID" value="URE00218.1"/>
    <property type="molecule type" value="Genomic_DNA"/>
</dbReference>
<proteinExistence type="predicted"/>
<dbReference type="AlphaFoldDB" id="A0A9E7JZ88"/>
<evidence type="ECO:0000313" key="1">
    <source>
        <dbReference type="EMBL" id="URE00218.1"/>
    </source>
</evidence>